<feature type="compositionally biased region" description="Basic and acidic residues" evidence="3">
    <location>
        <begin position="980"/>
        <end position="989"/>
    </location>
</feature>
<dbReference type="GO" id="GO:0005102">
    <property type="term" value="F:signaling receptor binding"/>
    <property type="evidence" value="ECO:0007669"/>
    <property type="project" value="InterPro"/>
</dbReference>
<feature type="region of interest" description="Disordered" evidence="3">
    <location>
        <begin position="961"/>
        <end position="1007"/>
    </location>
</feature>
<feature type="compositionally biased region" description="Polar residues" evidence="3">
    <location>
        <begin position="387"/>
        <end position="397"/>
    </location>
</feature>
<evidence type="ECO:0000256" key="1">
    <source>
        <dbReference type="ARBA" id="ARBA00023054"/>
    </source>
</evidence>
<feature type="compositionally biased region" description="Basic and acidic residues" evidence="3">
    <location>
        <begin position="466"/>
        <end position="480"/>
    </location>
</feature>
<dbReference type="InterPro" id="IPR029325">
    <property type="entry name" value="ITPR-bd"/>
</dbReference>
<evidence type="ECO:0000256" key="3">
    <source>
        <dbReference type="SAM" id="MobiDB-lite"/>
    </source>
</evidence>
<sequence>MMAEKSHGSDSPQGSQEKSRREILRSTKSAWAPLDERLPPGSEEESQRLPIPMLEDAKQESIQQWLDSGFFVNENFQQVSDQAAFLHERGMVQMTVKDYMRSLHQCSETPTLSRGTSFNSCHSAAGRPQSVKELLEFAESDPVEVLLDLGFGADGPDICTQIPARFLGCGSAARGIDIRVFLEAQKQRMDIENPDLYDGETLVSGVIGGKILFGHMFCSVVFEKQLSILLETGQGHFELVLQLHDEQQDEPQEEFSITSAKPGGCGEEFPARTDNHDQSHLSSSAEHSSLQACDDLIPCHPPQVPLKKQWPYSAMLAKQAPPSCVSEGSVKDRTQKENSIQTNKLKSLPHLVSKAPDSFEMEEVQSFEEEIGNPLDLSSGTVGATVNRANSCQSDSSGFLEEPPEPPPPQPPSLPGSQGPAENGCPKPRGHSQHLVSSQDCQQESDKPNSKSVVSTAFSSQDWSVLEEKASTSMVEKESQFEAMEGPPELLTPDTATIGGEQPRRDGRPRPQLPGPQTEHEASVGMVTSKDDHPFRFIMTCSTEVKDGFVRPEGVGERYVQSHHCESLRSPRTDHVQGQLLPVDPEAPEEAKHNKLCPDINDTLPTWEGLPWRVLEPGKITPHTVDLIQASDKSIPHLDEPSGVTTPQEKPRCSVLSQTPPGAESEMGNLPPNADVNTVSSKSVTVQMSPNLALAAQNAVTLGADSRRTTFKCTVDDPVTTTEPGPGPEARQLTDVSAQIYKYEPRSWHHHSAPSNRAQPLTKSVSLDTGFPRIYPVDSCHAVPTHRCHCYHHRPHCHSERQSPSPVPSAHRHCLCSHSHLEAQFMKALKVLQDTTVRELCSCSVHEMEAMKTLCQSFREHLEEIEPPLIGQQALFSRDVSEEERKEAEQLQTLREALRQQVEELEFQLGDRAHQIREGARLQLELLTGELPEHCTNLRQYDWSEEKSGQTSCANIRPVMVPGAAFPPDDGQQAPCSGEKPCEDTEQRKPSTSQEENPHQKPTPMAT</sequence>
<dbReference type="Pfam" id="PF14722">
    <property type="entry name" value="KRAP_IP3R_bind"/>
    <property type="match status" value="1"/>
</dbReference>
<dbReference type="Proteomes" id="UP000515202">
    <property type="component" value="Unplaced"/>
</dbReference>
<dbReference type="GeneID" id="105293684"/>
<dbReference type="Pfam" id="PF14723">
    <property type="entry name" value="SSFA2_C"/>
    <property type="match status" value="1"/>
</dbReference>
<feature type="domain" description="ITPR-interacting" evidence="4">
    <location>
        <begin position="110"/>
        <end position="262"/>
    </location>
</feature>
<proteinExistence type="predicted"/>
<feature type="region of interest" description="Disordered" evidence="3">
    <location>
        <begin position="633"/>
        <end position="682"/>
    </location>
</feature>
<dbReference type="SMART" id="SM01257">
    <property type="entry name" value="KRAP_IP3R_bind"/>
    <property type="match status" value="1"/>
</dbReference>
<dbReference type="InterPro" id="IPR029326">
    <property type="entry name" value="SSFA2_C"/>
</dbReference>
<name>A0A6P6CJY5_PTEVA</name>
<feature type="compositionally biased region" description="Pro residues" evidence="3">
    <location>
        <begin position="405"/>
        <end position="414"/>
    </location>
</feature>
<dbReference type="PANTHER" id="PTHR17469">
    <property type="entry name" value="SPERM SPECIFIC ANTIGEN 2-RELATED"/>
    <property type="match status" value="1"/>
</dbReference>
<dbReference type="OrthoDB" id="9836301at2759"/>
<dbReference type="AlphaFoldDB" id="A0A6P6CJY5"/>
<feature type="compositionally biased region" description="Polar residues" evidence="3">
    <location>
        <begin position="450"/>
        <end position="463"/>
    </location>
</feature>
<evidence type="ECO:0000256" key="2">
    <source>
        <dbReference type="SAM" id="Coils"/>
    </source>
</evidence>
<keyword evidence="5" id="KW-1185">Reference proteome</keyword>
<feature type="coiled-coil region" evidence="2">
    <location>
        <begin position="880"/>
        <end position="908"/>
    </location>
</feature>
<protein>
    <submittedName>
        <fullName evidence="6">Coiled-coil domain-containing protein 129</fullName>
    </submittedName>
</protein>
<organism evidence="5 6">
    <name type="scientific">Pteropus vampyrus</name>
    <name type="common">Large flying fox</name>
    <dbReference type="NCBI Taxonomy" id="132908"/>
    <lineage>
        <taxon>Eukaryota</taxon>
        <taxon>Metazoa</taxon>
        <taxon>Chordata</taxon>
        <taxon>Craniata</taxon>
        <taxon>Vertebrata</taxon>
        <taxon>Euteleostomi</taxon>
        <taxon>Mammalia</taxon>
        <taxon>Eutheria</taxon>
        <taxon>Laurasiatheria</taxon>
        <taxon>Chiroptera</taxon>
        <taxon>Yinpterochiroptera</taxon>
        <taxon>Pteropodoidea</taxon>
        <taxon>Pteropodidae</taxon>
        <taxon>Pteropodinae</taxon>
        <taxon>Pteropus</taxon>
    </lineage>
</organism>
<feature type="region of interest" description="Disordered" evidence="3">
    <location>
        <begin position="1"/>
        <end position="48"/>
    </location>
</feature>
<feature type="region of interest" description="Disordered" evidence="3">
    <location>
        <begin position="387"/>
        <end position="526"/>
    </location>
</feature>
<dbReference type="PANTHER" id="PTHR17469:SF14">
    <property type="entry name" value="PROTEIN ITPRID1"/>
    <property type="match status" value="1"/>
</dbReference>
<dbReference type="KEGG" id="pvp:105293684"/>
<feature type="region of interest" description="Disordered" evidence="3">
    <location>
        <begin position="321"/>
        <end position="345"/>
    </location>
</feature>
<feature type="compositionally biased region" description="Basic and acidic residues" evidence="3">
    <location>
        <begin position="269"/>
        <end position="279"/>
    </location>
</feature>
<feature type="region of interest" description="Disordered" evidence="3">
    <location>
        <begin position="248"/>
        <end position="287"/>
    </location>
</feature>
<evidence type="ECO:0000313" key="6">
    <source>
        <dbReference type="RefSeq" id="XP_023387806.1"/>
    </source>
</evidence>
<evidence type="ECO:0000259" key="4">
    <source>
        <dbReference type="SMART" id="SM01257"/>
    </source>
</evidence>
<accession>A0A6P6CJY5</accession>
<evidence type="ECO:0000313" key="5">
    <source>
        <dbReference type="Proteomes" id="UP000515202"/>
    </source>
</evidence>
<dbReference type="InterPro" id="IPR043444">
    <property type="entry name" value="TESPA1-like"/>
</dbReference>
<reference evidence="6" key="1">
    <citation type="submission" date="2025-08" db="UniProtKB">
        <authorList>
            <consortium name="RefSeq"/>
        </authorList>
    </citation>
    <scope>IDENTIFICATION</scope>
    <source>
        <tissue evidence="6">Kidney</tissue>
    </source>
</reference>
<keyword evidence="1 2" id="KW-0175">Coiled coil</keyword>
<gene>
    <name evidence="6" type="primary">CCDC129</name>
</gene>
<dbReference type="CTD" id="223075"/>
<dbReference type="RefSeq" id="XP_023387806.1">
    <property type="nucleotide sequence ID" value="XM_023532038.1"/>
</dbReference>